<dbReference type="Pfam" id="PF17871">
    <property type="entry name" value="AAA_lid_9"/>
    <property type="match status" value="1"/>
</dbReference>
<dbReference type="InterPro" id="IPR036628">
    <property type="entry name" value="Clp_N_dom_sf"/>
</dbReference>
<accession>A0A1G2BDG3</accession>
<keyword evidence="4" id="KW-0143">Chaperone</keyword>
<dbReference type="CDD" id="cd19499">
    <property type="entry name" value="RecA-like_ClpB_Hsp104-like"/>
    <property type="match status" value="1"/>
</dbReference>
<dbReference type="FunFam" id="3.40.50.300:FF:000010">
    <property type="entry name" value="Chaperone clpB 1, putative"/>
    <property type="match status" value="1"/>
</dbReference>
<dbReference type="Pfam" id="PF00004">
    <property type="entry name" value="AAA"/>
    <property type="match status" value="1"/>
</dbReference>
<keyword evidence="1 5" id="KW-0677">Repeat</keyword>
<evidence type="ECO:0000256" key="5">
    <source>
        <dbReference type="PROSITE-ProRule" id="PRU01251"/>
    </source>
</evidence>
<dbReference type="SUPFAM" id="SSF81923">
    <property type="entry name" value="Double Clp-N motif"/>
    <property type="match status" value="1"/>
</dbReference>
<dbReference type="InterPro" id="IPR041546">
    <property type="entry name" value="ClpA/ClpB_AAA_lid"/>
</dbReference>
<dbReference type="FunFam" id="3.40.50.300:FF:000025">
    <property type="entry name" value="ATP-dependent Clp protease subunit"/>
    <property type="match status" value="1"/>
</dbReference>
<dbReference type="SMART" id="SM00382">
    <property type="entry name" value="AAA"/>
    <property type="match status" value="2"/>
</dbReference>
<dbReference type="Pfam" id="PF10431">
    <property type="entry name" value="ClpB_D2-small"/>
    <property type="match status" value="1"/>
</dbReference>
<dbReference type="AlphaFoldDB" id="A0A1G2BDG3"/>
<reference evidence="7 8" key="1">
    <citation type="journal article" date="2016" name="Nat. Commun.">
        <title>Thousands of microbial genomes shed light on interconnected biogeochemical processes in an aquifer system.</title>
        <authorList>
            <person name="Anantharaman K."/>
            <person name="Brown C.T."/>
            <person name="Hug L.A."/>
            <person name="Sharon I."/>
            <person name="Castelle C.J."/>
            <person name="Probst A.J."/>
            <person name="Thomas B.C."/>
            <person name="Singh A."/>
            <person name="Wilkins M.J."/>
            <person name="Karaoz U."/>
            <person name="Brodie E.L."/>
            <person name="Williams K.H."/>
            <person name="Hubbard S.S."/>
            <person name="Banfield J.F."/>
        </authorList>
    </citation>
    <scope>NUCLEOTIDE SEQUENCE [LARGE SCALE GENOMIC DNA]</scope>
</reference>
<dbReference type="SUPFAM" id="SSF52540">
    <property type="entry name" value="P-loop containing nucleoside triphosphate hydrolases"/>
    <property type="match status" value="2"/>
</dbReference>
<dbReference type="SMART" id="SM01086">
    <property type="entry name" value="ClpB_D2-small"/>
    <property type="match status" value="1"/>
</dbReference>
<dbReference type="PROSITE" id="PS00870">
    <property type="entry name" value="CLPAB_1"/>
    <property type="match status" value="1"/>
</dbReference>
<dbReference type="Gene3D" id="3.40.50.300">
    <property type="entry name" value="P-loop containing nucleotide triphosphate hydrolases"/>
    <property type="match status" value="2"/>
</dbReference>
<dbReference type="InterPro" id="IPR003593">
    <property type="entry name" value="AAA+_ATPase"/>
</dbReference>
<name>A0A1G2BDG3_9BACT</name>
<dbReference type="PRINTS" id="PR00300">
    <property type="entry name" value="CLPPROTEASEA"/>
</dbReference>
<dbReference type="PANTHER" id="PTHR11638">
    <property type="entry name" value="ATP-DEPENDENT CLP PROTEASE"/>
    <property type="match status" value="1"/>
</dbReference>
<dbReference type="Gene3D" id="1.10.1780.10">
    <property type="entry name" value="Clp, N-terminal domain"/>
    <property type="match status" value="1"/>
</dbReference>
<evidence type="ECO:0000256" key="1">
    <source>
        <dbReference type="ARBA" id="ARBA00022737"/>
    </source>
</evidence>
<dbReference type="Proteomes" id="UP000176420">
    <property type="component" value="Unassembled WGS sequence"/>
</dbReference>
<evidence type="ECO:0000256" key="3">
    <source>
        <dbReference type="ARBA" id="ARBA00022840"/>
    </source>
</evidence>
<dbReference type="CDD" id="cd00009">
    <property type="entry name" value="AAA"/>
    <property type="match status" value="1"/>
</dbReference>
<dbReference type="InterPro" id="IPR001270">
    <property type="entry name" value="ClpA/B"/>
</dbReference>
<dbReference type="GO" id="GO:0016887">
    <property type="term" value="F:ATP hydrolysis activity"/>
    <property type="evidence" value="ECO:0007669"/>
    <property type="project" value="InterPro"/>
</dbReference>
<dbReference type="GO" id="GO:0005737">
    <property type="term" value="C:cytoplasm"/>
    <property type="evidence" value="ECO:0007669"/>
    <property type="project" value="TreeGrafter"/>
</dbReference>
<organism evidence="7 8">
    <name type="scientific">Candidatus Kerfeldbacteria bacterium RIFOXYB2_FULL_38_14</name>
    <dbReference type="NCBI Taxonomy" id="1798547"/>
    <lineage>
        <taxon>Bacteria</taxon>
        <taxon>Candidatus Kerfeldiibacteriota</taxon>
    </lineage>
</organism>
<evidence type="ECO:0000256" key="4">
    <source>
        <dbReference type="ARBA" id="ARBA00023186"/>
    </source>
</evidence>
<dbReference type="Gene3D" id="1.10.8.60">
    <property type="match status" value="2"/>
</dbReference>
<keyword evidence="2" id="KW-0547">Nucleotide-binding</keyword>
<gene>
    <name evidence="7" type="ORF">A2319_00875</name>
</gene>
<dbReference type="InterPro" id="IPR027417">
    <property type="entry name" value="P-loop_NTPase"/>
</dbReference>
<dbReference type="GO" id="GO:0005524">
    <property type="term" value="F:ATP binding"/>
    <property type="evidence" value="ECO:0007669"/>
    <property type="project" value="UniProtKB-KW"/>
</dbReference>
<proteinExistence type="predicted"/>
<dbReference type="PROSITE" id="PS51903">
    <property type="entry name" value="CLP_R"/>
    <property type="match status" value="1"/>
</dbReference>
<sequence length="824" mass="91320">MNLDILNKCTNHLRNTLSRAIDLSWELNEKDISPLLLLIALSAQTHSLGAELLRQNKITTASLSAYYKNKTKTNGTFFLPEISTAAKEIIEKAALYAHEFQHHYIGTEHLLLALLQKGDQSIQKIFLEKKTPVDVLKQQLFSIMNGMSKIHEIQTDLKQQQNPNQETASEEEISETPALDYFGVDLTSAAQTKKIDPVIGRTQELERIIHILARRTKNNPVLIGDPGVGKTAIVEGLAKKITAEDVPDVLLNKRIITLDLSLIIAGSMYRGDFESRLKQVIDEVKRHPDIILFIDEIHMLVGAGGVSGSTLDAANILKPALAKGEIRCIGATTGTEYRKHIEHDKALERRFQQVLVHEPSAKEAVAMIAGIQGSFAAFHHVQISPEVIAKAVAWSTRFIPDRFLPDKALDLIDEAAAKIYTKRKIPKTLKEFNSAVRALQKLKQEKEKAAHNEQFNLAVALKKKETALLNKINILDKKTAKLSLQPTALTTKDIAEVIARTTGIPLEQIIDTEKKSLLNLEQKIKNVIIGQDEAIKEIAGVIKRSSAGLTNEQKPLGSFIFLGPSGVGKTLLAKTLAAVVFGDKKALIRVDMSEFSEGFTVSKLLGAPAGYVGYNENIKLADQIKSRPYSVVLFDEIEKAHPDIFNVLLPVLDEGHLTDSSGRQLDFKHSLIIMTSNIGIDLLNKQAALGFTATKNQLQEKMAGVKEIILEELNDLFPQEFLNRIDHQIIFNPLTPKDLEQIVLKEFAKTAAKANQRGITLTITPPACKAIAQKSFSPKQGARQVNKTITELIENPLADLILARKIKPKDKVNITLRKNKLVLE</sequence>
<dbReference type="InterPro" id="IPR004176">
    <property type="entry name" value="Clp_R_N"/>
</dbReference>
<keyword evidence="3" id="KW-0067">ATP-binding</keyword>
<feature type="domain" description="Clp R" evidence="6">
    <location>
        <begin position="6"/>
        <end position="146"/>
    </location>
</feature>
<evidence type="ECO:0000313" key="7">
    <source>
        <dbReference type="EMBL" id="OGY86756.1"/>
    </source>
</evidence>
<dbReference type="Pfam" id="PF02861">
    <property type="entry name" value="Clp_N"/>
    <property type="match status" value="1"/>
</dbReference>
<evidence type="ECO:0000256" key="2">
    <source>
        <dbReference type="ARBA" id="ARBA00022741"/>
    </source>
</evidence>
<dbReference type="EMBL" id="MHKI01000016">
    <property type="protein sequence ID" value="OGY86756.1"/>
    <property type="molecule type" value="Genomic_DNA"/>
</dbReference>
<dbReference type="Gene3D" id="4.10.860.10">
    <property type="entry name" value="UVR domain"/>
    <property type="match status" value="1"/>
</dbReference>
<dbReference type="InterPro" id="IPR003959">
    <property type="entry name" value="ATPase_AAA_core"/>
</dbReference>
<dbReference type="GO" id="GO:0034605">
    <property type="term" value="P:cellular response to heat"/>
    <property type="evidence" value="ECO:0007669"/>
    <property type="project" value="TreeGrafter"/>
</dbReference>
<dbReference type="InterPro" id="IPR018368">
    <property type="entry name" value="ClpA/B_CS1"/>
</dbReference>
<protein>
    <recommendedName>
        <fullName evidence="6">Clp R domain-containing protein</fullName>
    </recommendedName>
</protein>
<dbReference type="Pfam" id="PF07724">
    <property type="entry name" value="AAA_2"/>
    <property type="match status" value="1"/>
</dbReference>
<evidence type="ECO:0000259" key="6">
    <source>
        <dbReference type="PROSITE" id="PS51903"/>
    </source>
</evidence>
<dbReference type="InterPro" id="IPR050130">
    <property type="entry name" value="ClpA_ClpB"/>
</dbReference>
<dbReference type="PANTHER" id="PTHR11638:SF18">
    <property type="entry name" value="HEAT SHOCK PROTEIN 104"/>
    <property type="match status" value="1"/>
</dbReference>
<comment type="caution">
    <text evidence="7">The sequence shown here is derived from an EMBL/GenBank/DDBJ whole genome shotgun (WGS) entry which is preliminary data.</text>
</comment>
<evidence type="ECO:0000313" key="8">
    <source>
        <dbReference type="Proteomes" id="UP000176420"/>
    </source>
</evidence>
<dbReference type="InterPro" id="IPR019489">
    <property type="entry name" value="Clp_ATPase_C"/>
</dbReference>